<dbReference type="Proteomes" id="UP000054877">
    <property type="component" value="Unassembled WGS sequence"/>
</dbReference>
<gene>
    <name evidence="1" type="ORF">Lspi_1935</name>
</gene>
<dbReference type="PATRIC" id="fig|452.5.peg.2126"/>
<name>A0A0W0YYW1_LEGSP</name>
<evidence type="ECO:0000313" key="1">
    <source>
        <dbReference type="EMBL" id="KTD62085.1"/>
    </source>
</evidence>
<evidence type="ECO:0000313" key="2">
    <source>
        <dbReference type="Proteomes" id="UP000054877"/>
    </source>
</evidence>
<proteinExistence type="predicted"/>
<dbReference type="AlphaFoldDB" id="A0A0W0YYW1"/>
<dbReference type="RefSeq" id="WP_058483855.1">
    <property type="nucleotide sequence ID" value="NZ_CAAAII010000027.1"/>
</dbReference>
<sequence length="83" mass="8970">MTTNEEFGNTVDQLISLEARVPVLAQNVLKPLMDAARNLVGKRSVTMAAADGLVNRLKKGDVLFIITGAGTKETLDLFGNYHP</sequence>
<keyword evidence="2" id="KW-1185">Reference proteome</keyword>
<accession>A0A0W0YYW1</accession>
<organism evidence="1 2">
    <name type="scientific">Legionella spiritensis</name>
    <dbReference type="NCBI Taxonomy" id="452"/>
    <lineage>
        <taxon>Bacteria</taxon>
        <taxon>Pseudomonadati</taxon>
        <taxon>Pseudomonadota</taxon>
        <taxon>Gammaproteobacteria</taxon>
        <taxon>Legionellales</taxon>
        <taxon>Legionellaceae</taxon>
        <taxon>Legionella</taxon>
    </lineage>
</organism>
<reference evidence="1 2" key="1">
    <citation type="submission" date="2015-11" db="EMBL/GenBank/DDBJ databases">
        <title>Genomic analysis of 38 Legionella species identifies large and diverse effector repertoires.</title>
        <authorList>
            <person name="Burstein D."/>
            <person name="Amaro F."/>
            <person name="Zusman T."/>
            <person name="Lifshitz Z."/>
            <person name="Cohen O."/>
            <person name="Gilbert J.A."/>
            <person name="Pupko T."/>
            <person name="Shuman H.A."/>
            <person name="Segal G."/>
        </authorList>
    </citation>
    <scope>NUCLEOTIDE SEQUENCE [LARGE SCALE GENOMIC DNA]</scope>
    <source>
        <strain evidence="1 2">Mt.St.Helens-9</strain>
    </source>
</reference>
<protein>
    <submittedName>
        <fullName evidence="1">Uncharacterized protein</fullName>
    </submittedName>
</protein>
<dbReference type="EMBL" id="LNYX01000030">
    <property type="protein sequence ID" value="KTD62085.1"/>
    <property type="molecule type" value="Genomic_DNA"/>
</dbReference>
<comment type="caution">
    <text evidence="1">The sequence shown here is derived from an EMBL/GenBank/DDBJ whole genome shotgun (WGS) entry which is preliminary data.</text>
</comment>